<keyword evidence="1" id="KW-0863">Zinc-finger</keyword>
<dbReference type="GO" id="GO:0019899">
    <property type="term" value="F:enzyme binding"/>
    <property type="evidence" value="ECO:0007669"/>
    <property type="project" value="UniProtKB-ARBA"/>
</dbReference>
<dbReference type="AlphaFoldDB" id="A0A0K0FAZ0"/>
<feature type="domain" description="CCHC-type" evidence="2">
    <location>
        <begin position="195"/>
        <end position="210"/>
    </location>
</feature>
<sequence>MSKIETILDLERCTIYEYITISMKIVRQKLRDNSNYHTWSLDMIMALKCMKLWPINYNDCDATEKTLLMLTSSVSEPICKTLSYYKKAALVREMFKTTFEKNGFMTIIDIKRKLSNIHIKENGDDEIIVMLLRRLPKKYNNIMVYLSEYLHLNFEVAVSELIKLHNCSSNFIKNSKSTEKSAVKDKKNEKKILTCHTCSKTGHVFRNCSNKNQMQGRVTTKVNAYVKDNREFRENGKNNEDNCRIM</sequence>
<accession>A0A0K0FAZ0</accession>
<dbReference type="GO" id="GO:0008270">
    <property type="term" value="F:zinc ion binding"/>
    <property type="evidence" value="ECO:0007669"/>
    <property type="project" value="UniProtKB-KW"/>
</dbReference>
<dbReference type="GO" id="GO:0003676">
    <property type="term" value="F:nucleic acid binding"/>
    <property type="evidence" value="ECO:0007669"/>
    <property type="project" value="InterPro"/>
</dbReference>
<dbReference type="PROSITE" id="PS50158">
    <property type="entry name" value="ZF_CCHC"/>
    <property type="match status" value="1"/>
</dbReference>
<evidence type="ECO:0000313" key="3">
    <source>
        <dbReference type="Proteomes" id="UP000035680"/>
    </source>
</evidence>
<name>A0A0K0FAZ0_STRVS</name>
<protein>
    <submittedName>
        <fullName evidence="4">CCHC-type domain-containing protein</fullName>
    </submittedName>
</protein>
<reference evidence="4" key="2">
    <citation type="submission" date="2015-08" db="UniProtKB">
        <authorList>
            <consortium name="WormBaseParasite"/>
        </authorList>
    </citation>
    <scope>IDENTIFICATION</scope>
</reference>
<evidence type="ECO:0000256" key="1">
    <source>
        <dbReference type="PROSITE-ProRule" id="PRU00047"/>
    </source>
</evidence>
<dbReference type="InterPro" id="IPR036875">
    <property type="entry name" value="Znf_CCHC_sf"/>
</dbReference>
<dbReference type="STRING" id="75913.A0A0K0FAZ0"/>
<reference evidence="3" key="1">
    <citation type="submission" date="2014-07" db="EMBL/GenBank/DDBJ databases">
        <authorList>
            <person name="Martin A.A"/>
            <person name="De Silva N."/>
        </authorList>
    </citation>
    <scope>NUCLEOTIDE SEQUENCE</scope>
</reference>
<evidence type="ECO:0000259" key="2">
    <source>
        <dbReference type="PROSITE" id="PS50158"/>
    </source>
</evidence>
<keyword evidence="1" id="KW-0479">Metal-binding</keyword>
<keyword evidence="3" id="KW-1185">Reference proteome</keyword>
<keyword evidence="1" id="KW-0862">Zinc</keyword>
<organism evidence="3 4">
    <name type="scientific">Strongyloides venezuelensis</name>
    <name type="common">Threadworm</name>
    <dbReference type="NCBI Taxonomy" id="75913"/>
    <lineage>
        <taxon>Eukaryota</taxon>
        <taxon>Metazoa</taxon>
        <taxon>Ecdysozoa</taxon>
        <taxon>Nematoda</taxon>
        <taxon>Chromadorea</taxon>
        <taxon>Rhabditida</taxon>
        <taxon>Tylenchina</taxon>
        <taxon>Panagrolaimomorpha</taxon>
        <taxon>Strongyloidoidea</taxon>
        <taxon>Strongyloididae</taxon>
        <taxon>Strongyloides</taxon>
    </lineage>
</organism>
<dbReference type="SUPFAM" id="SSF57756">
    <property type="entry name" value="Retrovirus zinc finger-like domains"/>
    <property type="match status" value="1"/>
</dbReference>
<proteinExistence type="predicted"/>
<evidence type="ECO:0000313" key="4">
    <source>
        <dbReference type="WBParaSite" id="SVE_0599600.1"/>
    </source>
</evidence>
<dbReference type="WBParaSite" id="SVE_0599600.1">
    <property type="protein sequence ID" value="SVE_0599600.1"/>
    <property type="gene ID" value="SVE_0599600"/>
</dbReference>
<dbReference type="Proteomes" id="UP000035680">
    <property type="component" value="Unassembled WGS sequence"/>
</dbReference>
<dbReference type="InterPro" id="IPR001878">
    <property type="entry name" value="Znf_CCHC"/>
</dbReference>